<reference evidence="2 3" key="1">
    <citation type="submission" date="2018-12" db="EMBL/GenBank/DDBJ databases">
        <authorList>
            <person name="hu s."/>
            <person name="Xu Y."/>
            <person name="Xu B."/>
            <person name="Li F."/>
        </authorList>
    </citation>
    <scope>NUCLEOTIDE SEQUENCE [LARGE SCALE GENOMIC DNA]</scope>
    <source>
        <strain evidence="2 3">KSW2-17</strain>
    </source>
</reference>
<organism evidence="2 3">
    <name type="scientific">Labedella gwakjiensis</name>
    <dbReference type="NCBI Taxonomy" id="390269"/>
    <lineage>
        <taxon>Bacteria</taxon>
        <taxon>Bacillati</taxon>
        <taxon>Actinomycetota</taxon>
        <taxon>Actinomycetes</taxon>
        <taxon>Micrococcales</taxon>
        <taxon>Microbacteriaceae</taxon>
        <taxon>Labedella</taxon>
    </lineage>
</organism>
<feature type="transmembrane region" description="Helical" evidence="1">
    <location>
        <begin position="119"/>
        <end position="143"/>
    </location>
</feature>
<dbReference type="Pfam" id="PF10011">
    <property type="entry name" value="DUF2254"/>
    <property type="match status" value="1"/>
</dbReference>
<keyword evidence="1" id="KW-0472">Membrane</keyword>
<keyword evidence="1" id="KW-1133">Transmembrane helix</keyword>
<keyword evidence="3" id="KW-1185">Reference proteome</keyword>
<dbReference type="EMBL" id="RZGY01000001">
    <property type="protein sequence ID" value="RUQ87710.1"/>
    <property type="molecule type" value="Genomic_DNA"/>
</dbReference>
<evidence type="ECO:0000313" key="2">
    <source>
        <dbReference type="EMBL" id="RUQ87710.1"/>
    </source>
</evidence>
<evidence type="ECO:0000313" key="3">
    <source>
        <dbReference type="Proteomes" id="UP000268291"/>
    </source>
</evidence>
<dbReference type="InterPro" id="IPR018723">
    <property type="entry name" value="DUF2254_membrane"/>
</dbReference>
<gene>
    <name evidence="2" type="ORF">ELQ93_12680</name>
</gene>
<accession>A0ABY0CCH0</accession>
<comment type="caution">
    <text evidence="2">The sequence shown here is derived from an EMBL/GenBank/DDBJ whole genome shotgun (WGS) entry which is preliminary data.</text>
</comment>
<feature type="transmembrane region" description="Helical" evidence="1">
    <location>
        <begin position="72"/>
        <end position="98"/>
    </location>
</feature>
<name>A0ABY0CCH0_9MICO</name>
<evidence type="ECO:0000256" key="1">
    <source>
        <dbReference type="SAM" id="Phobius"/>
    </source>
</evidence>
<keyword evidence="1" id="KW-0812">Transmembrane</keyword>
<feature type="transmembrane region" description="Helical" evidence="1">
    <location>
        <begin position="149"/>
        <end position="170"/>
    </location>
</feature>
<feature type="transmembrane region" description="Helical" evidence="1">
    <location>
        <begin position="35"/>
        <end position="60"/>
    </location>
</feature>
<dbReference type="Proteomes" id="UP000268291">
    <property type="component" value="Unassembled WGS sequence"/>
</dbReference>
<protein>
    <submittedName>
        <fullName evidence="2">DUF2254 domain-containing protein</fullName>
    </submittedName>
</protein>
<proteinExistence type="predicted"/>
<sequence length="429" mass="46024">MMGPRRRRGRGKRTRMTTGIGAVLGRIGRQVWARAALYTIASVVFALAAGAVGTLVPFRVVVDLGQDSVGTILQIIASSMLTVTTFSLTAMVTAYSAATTTATPRATQLLIEDRTSQNALSTFVGGFAFSLVGLIALSTGYYGEQGRTILFFGTLVMVALIVVTLLRWIAHLSTFGRMADVIDRVETAALRTLTTHAESPTLGARRFTELPTGTSAVRGDASGYVTFIDIAVIERVAARADLGVYILALPGSMVDARTPLVATTAPLEDADRAALIRAVRVRPHRDYEQDPRLGVIALAEIGSRALSPATNDPGTAIDVIAALQRVFETVLSCTPSDDVAHEHVFVRPVVLPDLVTDAFRPLARDGASVVEVQIRLQKCLDALARTDPERSAVFRTMAATAYERSHAALDEWDVGDLEQTYRATSGRLP</sequence>